<name>A0A1I1VUG1_9RHOB</name>
<evidence type="ECO:0000313" key="3">
    <source>
        <dbReference type="Proteomes" id="UP000198977"/>
    </source>
</evidence>
<evidence type="ECO:0008006" key="4">
    <source>
        <dbReference type="Google" id="ProtNLM"/>
    </source>
</evidence>
<reference evidence="2 3" key="1">
    <citation type="submission" date="2016-10" db="EMBL/GenBank/DDBJ databases">
        <authorList>
            <person name="de Groot N.N."/>
        </authorList>
    </citation>
    <scope>NUCLEOTIDE SEQUENCE [LARGE SCALE GENOMIC DNA]</scope>
    <source>
        <strain evidence="2 3">DSM 11443</strain>
    </source>
</reference>
<proteinExistence type="predicted"/>
<dbReference type="PROSITE" id="PS51257">
    <property type="entry name" value="PROKAR_LIPOPROTEIN"/>
    <property type="match status" value="1"/>
</dbReference>
<keyword evidence="1" id="KW-0732">Signal</keyword>
<dbReference type="STRING" id="74348.SAMN04488523_103150"/>
<feature type="chain" id="PRO_5011715822" description="Dihydroxy-acid dehydratase" evidence="1">
    <location>
        <begin position="24"/>
        <end position="191"/>
    </location>
</feature>
<evidence type="ECO:0000313" key="2">
    <source>
        <dbReference type="EMBL" id="SFD86696.1"/>
    </source>
</evidence>
<sequence>MTTWTCKALIASLALGFLGACDATTLGQPAVDAGEPQALGRVALAKGAVTLVPPQGFCIDRSSIKPRFALMARCDALGAPASSSIGAPVALITVSLLEAAASAPLPTPAQTATAANLVKVSNPSDAKDMILYRAEGPVPVAGLDPRHWRGTARAGGFILGVALYGPPDSRAQSDEGRDIVRELIARTIAAN</sequence>
<dbReference type="RefSeq" id="WP_093922773.1">
    <property type="nucleotide sequence ID" value="NZ_FOMW01000003.1"/>
</dbReference>
<dbReference type="EMBL" id="FOMW01000003">
    <property type="protein sequence ID" value="SFD86696.1"/>
    <property type="molecule type" value="Genomic_DNA"/>
</dbReference>
<dbReference type="AlphaFoldDB" id="A0A1I1VUG1"/>
<protein>
    <recommendedName>
        <fullName evidence="4">Dihydroxy-acid dehydratase</fullName>
    </recommendedName>
</protein>
<organism evidence="2 3">
    <name type="scientific">Sulfitobacter brevis</name>
    <dbReference type="NCBI Taxonomy" id="74348"/>
    <lineage>
        <taxon>Bacteria</taxon>
        <taxon>Pseudomonadati</taxon>
        <taxon>Pseudomonadota</taxon>
        <taxon>Alphaproteobacteria</taxon>
        <taxon>Rhodobacterales</taxon>
        <taxon>Roseobacteraceae</taxon>
        <taxon>Sulfitobacter</taxon>
    </lineage>
</organism>
<keyword evidence="3" id="KW-1185">Reference proteome</keyword>
<accession>A0A1I1VUG1</accession>
<evidence type="ECO:0000256" key="1">
    <source>
        <dbReference type="SAM" id="SignalP"/>
    </source>
</evidence>
<gene>
    <name evidence="2" type="ORF">SAMN04488523_103150</name>
</gene>
<dbReference type="OrthoDB" id="7829925at2"/>
<dbReference type="Proteomes" id="UP000198977">
    <property type="component" value="Unassembled WGS sequence"/>
</dbReference>
<feature type="signal peptide" evidence="1">
    <location>
        <begin position="1"/>
        <end position="23"/>
    </location>
</feature>